<organism evidence="9 10">
    <name type="scientific">Vittaforma corneae (strain ATCC 50505)</name>
    <name type="common">Microsporidian parasite</name>
    <name type="synonym">Nosema corneum</name>
    <dbReference type="NCBI Taxonomy" id="993615"/>
    <lineage>
        <taxon>Eukaryota</taxon>
        <taxon>Fungi</taxon>
        <taxon>Fungi incertae sedis</taxon>
        <taxon>Microsporidia</taxon>
        <taxon>Nosematidae</taxon>
        <taxon>Vittaforma</taxon>
    </lineage>
</organism>
<dbReference type="InterPro" id="IPR050510">
    <property type="entry name" value="Cation_transp_ATPase_P-type"/>
</dbReference>
<dbReference type="PANTHER" id="PTHR43294">
    <property type="entry name" value="SODIUM/POTASSIUM-TRANSPORTING ATPASE SUBUNIT ALPHA"/>
    <property type="match status" value="1"/>
</dbReference>
<reference evidence="10" key="1">
    <citation type="submission" date="2011-05" db="EMBL/GenBank/DDBJ databases">
        <title>The genome sequence of Vittaforma corneae strain ATCC 50505.</title>
        <authorList>
            <consortium name="The Broad Institute Genome Sequencing Platform"/>
            <person name="Cuomo C."/>
            <person name="Didier E."/>
            <person name="Bowers L."/>
            <person name="Young S.K."/>
            <person name="Zeng Q."/>
            <person name="Gargeya S."/>
            <person name="Fitzgerald M."/>
            <person name="Haas B."/>
            <person name="Abouelleil A."/>
            <person name="Alvarado L."/>
            <person name="Arachchi H.M."/>
            <person name="Berlin A."/>
            <person name="Chapman S.B."/>
            <person name="Gearin G."/>
            <person name="Goldberg J."/>
            <person name="Griggs A."/>
            <person name="Gujja S."/>
            <person name="Hansen M."/>
            <person name="Heiman D."/>
            <person name="Howarth C."/>
            <person name="Larimer J."/>
            <person name="Lui A."/>
            <person name="MacDonald P.J.P."/>
            <person name="McCowen C."/>
            <person name="Montmayeur A."/>
            <person name="Murphy C."/>
            <person name="Neiman D."/>
            <person name="Pearson M."/>
            <person name="Priest M."/>
            <person name="Roberts A."/>
            <person name="Saif S."/>
            <person name="Shea T."/>
            <person name="Sisk P."/>
            <person name="Stolte C."/>
            <person name="Sykes S."/>
            <person name="Wortman J."/>
            <person name="Nusbaum C."/>
            <person name="Birren B."/>
        </authorList>
    </citation>
    <scope>NUCLEOTIDE SEQUENCE [LARGE SCALE GENOMIC DNA]</scope>
    <source>
        <strain evidence="10">ATCC 50505</strain>
    </source>
</reference>
<dbReference type="InterPro" id="IPR023214">
    <property type="entry name" value="HAD_sf"/>
</dbReference>
<dbReference type="Pfam" id="PF00689">
    <property type="entry name" value="Cation_ATPase_C"/>
    <property type="match status" value="1"/>
</dbReference>
<dbReference type="InterPro" id="IPR023298">
    <property type="entry name" value="ATPase_P-typ_TM_dom_sf"/>
</dbReference>
<evidence type="ECO:0000256" key="1">
    <source>
        <dbReference type="ARBA" id="ARBA00004651"/>
    </source>
</evidence>
<dbReference type="SUPFAM" id="SSF81665">
    <property type="entry name" value="Calcium ATPase, transmembrane domain M"/>
    <property type="match status" value="2"/>
</dbReference>
<evidence type="ECO:0000313" key="9">
    <source>
        <dbReference type="EMBL" id="ELA42384.1"/>
    </source>
</evidence>
<proteinExistence type="predicted"/>
<dbReference type="SUPFAM" id="SSF81653">
    <property type="entry name" value="Calcium ATPase, transduction domain A"/>
    <property type="match status" value="1"/>
</dbReference>
<dbReference type="GO" id="GO:0036376">
    <property type="term" value="P:sodium ion export across plasma membrane"/>
    <property type="evidence" value="ECO:0007669"/>
    <property type="project" value="TreeGrafter"/>
</dbReference>
<accession>L2GP27</accession>
<feature type="domain" description="Cation-transporting P-type ATPase C-terminal" evidence="8">
    <location>
        <begin position="796"/>
        <end position="951"/>
    </location>
</feature>
<dbReference type="InParanoid" id="L2GP27"/>
<dbReference type="STRING" id="993615.L2GP27"/>
<dbReference type="Gene3D" id="1.20.1110.10">
    <property type="entry name" value="Calcium-transporting ATPase, transmembrane domain"/>
    <property type="match status" value="3"/>
</dbReference>
<feature type="transmembrane region" description="Helical" evidence="6">
    <location>
        <begin position="715"/>
        <end position="737"/>
    </location>
</feature>
<dbReference type="FunCoup" id="L2GP27">
    <property type="interactions" value="140"/>
</dbReference>
<evidence type="ECO:0000259" key="8">
    <source>
        <dbReference type="Pfam" id="PF00689"/>
    </source>
</evidence>
<feature type="transmembrane region" description="Helical" evidence="6">
    <location>
        <begin position="89"/>
        <end position="108"/>
    </location>
</feature>
<keyword evidence="3 6" id="KW-0812">Transmembrane</keyword>
<gene>
    <name evidence="9" type="ORF">VICG_00483</name>
</gene>
<keyword evidence="10" id="KW-1185">Reference proteome</keyword>
<dbReference type="GO" id="GO:0005391">
    <property type="term" value="F:P-type sodium:potassium-exchanging transporter activity"/>
    <property type="evidence" value="ECO:0007669"/>
    <property type="project" value="TreeGrafter"/>
</dbReference>
<name>L2GP27_VITCO</name>
<evidence type="ECO:0000256" key="6">
    <source>
        <dbReference type="SAM" id="Phobius"/>
    </source>
</evidence>
<dbReference type="GO" id="GO:1990573">
    <property type="term" value="P:potassium ion import across plasma membrane"/>
    <property type="evidence" value="ECO:0007669"/>
    <property type="project" value="TreeGrafter"/>
</dbReference>
<dbReference type="GO" id="GO:0000166">
    <property type="term" value="F:nucleotide binding"/>
    <property type="evidence" value="ECO:0007669"/>
    <property type="project" value="InterPro"/>
</dbReference>
<dbReference type="GO" id="GO:0006883">
    <property type="term" value="P:intracellular sodium ion homeostasis"/>
    <property type="evidence" value="ECO:0007669"/>
    <property type="project" value="TreeGrafter"/>
</dbReference>
<sequence length="957" mass="108861">MNDHKLPIRKLLDKYGILEISRKSYASLNNAVVLNDPSRGNNIIFPKRDYSLMHLAFGTILEPVNMLSLLCAAFLVVVYEFNEEETCHLLVFLSTLCIMAVKTIFEVFEESKINGIYKQRLDSHDCRIVNEDHIVHIDRELIKTGDVLDLKKGDTVGADAILVKSNNVEIERSIGQLGVKNLKRTHTKHKDIFEESDNVVLSSDRIVGGRGKAVVVRIGNDTKIAEIYRNMFYKRKYQSELYSEMTLFFVGSLVFGLLLSMALILIGLTTGITFFNAVDLTVSVLITLIPEGIPSTVKLLLFSAGSKLSEKNIYIRDVASIEKLGLVTRILAEKSALVPSENIACSYVYNGQDLIDVELAFIDKNEDSLSFLQKIGYMTKLISSSKDQHHNRAYYLPLETLGDICCKYFANHTRVATKIKDVRLKDLNGTIVDESDFKSIYVTGSVESVLKVCNKSFVDQNKKKLIFSKKMKTITLHHKMKIEGYDSVALAYRSFGKNEQTFKMKGLTFVCVYFLQEMPESDLPLVSNIFKNAGIKFSIATDTHSENKLNSSRNILGLREKFVRDDQFLKIDEPATGHIIKAEQYMNFDAELKRLFIQRDKFIIYRCNADSKSEVVNDLQQNGEVVCFVGSQMDDSRALSKSDIGVCFQDSSRICKEASSMVFNPQKFDDIIYSLEEGRLFFINLQKSIRYILMHISPQLLPFVLYVVLGTPMPLSPILLIFLNYLVEVIPAVFFSFEDPEFNLLLEPPRQCKNNAWSLGNLAEELGPIQKFKRFIRDMMGVLSNGIMYSTTILSWSIIEAGLISSIGCELAFYSVLYSNNIPFSKMFFSANTYFQYKSPDLRLADGSIIDYEEQLAIVFRGQSTYFLGLMVCQFANMLVCRRDKEYFFQRFFKNFKIVVFTIIGIALSTLIIFAPFFETFLLIKRPNLLSLLFPAGSAVLILAIDTLRKFKKKFTL</sequence>
<keyword evidence="5 6" id="KW-0472">Membrane</keyword>
<dbReference type="OMA" id="FYAIVVV"/>
<dbReference type="InterPro" id="IPR036412">
    <property type="entry name" value="HAD-like_sf"/>
</dbReference>
<evidence type="ECO:0000259" key="7">
    <source>
        <dbReference type="Pfam" id="PF00122"/>
    </source>
</evidence>
<dbReference type="AlphaFoldDB" id="L2GP27"/>
<dbReference type="InterPro" id="IPR023299">
    <property type="entry name" value="ATPase_P-typ_cyto_dom_N"/>
</dbReference>
<dbReference type="GO" id="GO:0030007">
    <property type="term" value="P:intracellular potassium ion homeostasis"/>
    <property type="evidence" value="ECO:0007669"/>
    <property type="project" value="TreeGrafter"/>
</dbReference>
<dbReference type="GeneID" id="19881200"/>
<evidence type="ECO:0000256" key="3">
    <source>
        <dbReference type="ARBA" id="ARBA00022692"/>
    </source>
</evidence>
<comment type="subcellular location">
    <subcellularLocation>
        <location evidence="1">Cell membrane</location>
        <topology evidence="1">Multi-pass membrane protein</topology>
    </subcellularLocation>
</comment>
<feature type="transmembrane region" description="Helical" evidence="6">
    <location>
        <begin position="898"/>
        <end position="917"/>
    </location>
</feature>
<evidence type="ECO:0000256" key="2">
    <source>
        <dbReference type="ARBA" id="ARBA00022475"/>
    </source>
</evidence>
<dbReference type="PANTHER" id="PTHR43294:SF21">
    <property type="entry name" value="CATION TRANSPORTING ATPASE"/>
    <property type="match status" value="1"/>
</dbReference>
<keyword evidence="2" id="KW-1003">Cell membrane</keyword>
<dbReference type="GO" id="GO:0005886">
    <property type="term" value="C:plasma membrane"/>
    <property type="evidence" value="ECO:0007669"/>
    <property type="project" value="UniProtKB-SubCell"/>
</dbReference>
<dbReference type="RefSeq" id="XP_007603935.1">
    <property type="nucleotide sequence ID" value="XM_007603873.1"/>
</dbReference>
<feature type="transmembrane region" description="Helical" evidence="6">
    <location>
        <begin position="55"/>
        <end position="77"/>
    </location>
</feature>
<dbReference type="Proteomes" id="UP000011082">
    <property type="component" value="Unassembled WGS sequence"/>
</dbReference>
<dbReference type="GO" id="GO:1902600">
    <property type="term" value="P:proton transmembrane transport"/>
    <property type="evidence" value="ECO:0007669"/>
    <property type="project" value="TreeGrafter"/>
</dbReference>
<dbReference type="EMBL" id="JH370132">
    <property type="protein sequence ID" value="ELA42384.1"/>
    <property type="molecule type" value="Genomic_DNA"/>
</dbReference>
<dbReference type="InterPro" id="IPR008250">
    <property type="entry name" value="ATPase_P-typ_transduc_dom_A_sf"/>
</dbReference>
<evidence type="ECO:0000256" key="5">
    <source>
        <dbReference type="ARBA" id="ARBA00023136"/>
    </source>
</evidence>
<dbReference type="OrthoDB" id="158672at2759"/>
<feature type="transmembrane region" description="Helical" evidence="6">
    <location>
        <begin position="245"/>
        <end position="268"/>
    </location>
</feature>
<dbReference type="InterPro" id="IPR006068">
    <property type="entry name" value="ATPase_P-typ_cation-transptr_C"/>
</dbReference>
<feature type="transmembrane region" description="Helical" evidence="6">
    <location>
        <begin position="689"/>
        <end position="709"/>
    </location>
</feature>
<evidence type="ECO:0000256" key="4">
    <source>
        <dbReference type="ARBA" id="ARBA00022989"/>
    </source>
</evidence>
<keyword evidence="4 6" id="KW-1133">Transmembrane helix</keyword>
<feature type="domain" description="P-type ATPase A" evidence="7">
    <location>
        <begin position="123"/>
        <end position="231"/>
    </location>
</feature>
<protein>
    <submittedName>
        <fullName evidence="9">HAD ATPase, P-type, family IC</fullName>
    </submittedName>
</protein>
<evidence type="ECO:0000313" key="10">
    <source>
        <dbReference type="Proteomes" id="UP000011082"/>
    </source>
</evidence>
<dbReference type="VEuPathDB" id="MicrosporidiaDB:VICG_00483"/>
<dbReference type="Pfam" id="PF00122">
    <property type="entry name" value="E1-E2_ATPase"/>
    <property type="match status" value="1"/>
</dbReference>
<dbReference type="HOGENOM" id="CLU_308399_0_0_1"/>
<dbReference type="Gene3D" id="2.70.150.10">
    <property type="entry name" value="Calcium-transporting ATPase, cytoplasmic transduction domain A"/>
    <property type="match status" value="1"/>
</dbReference>
<feature type="transmembrane region" description="Helical" evidence="6">
    <location>
        <begin position="929"/>
        <end position="948"/>
    </location>
</feature>
<dbReference type="SUPFAM" id="SSF56784">
    <property type="entry name" value="HAD-like"/>
    <property type="match status" value="1"/>
</dbReference>
<dbReference type="Gene3D" id="3.40.1110.10">
    <property type="entry name" value="Calcium-transporting ATPase, cytoplasmic domain N"/>
    <property type="match status" value="1"/>
</dbReference>
<dbReference type="InterPro" id="IPR059000">
    <property type="entry name" value="ATPase_P-type_domA"/>
</dbReference>
<dbReference type="Gene3D" id="3.40.50.1000">
    <property type="entry name" value="HAD superfamily/HAD-like"/>
    <property type="match status" value="1"/>
</dbReference>